<evidence type="ECO:0000259" key="2">
    <source>
        <dbReference type="PROSITE" id="PS50108"/>
    </source>
</evidence>
<gene>
    <name evidence="4" type="primary">LOC108832447</name>
</gene>
<dbReference type="OrthoDB" id="4206278at2759"/>
<dbReference type="PANTHER" id="PTHR46325">
    <property type="entry name" value="CRIB DOMAIN-CONTAINING PROTEIN RIC8"/>
    <property type="match status" value="1"/>
</dbReference>
<dbReference type="RefSeq" id="XP_018461436.1">
    <property type="nucleotide sequence ID" value="XM_018605934.2"/>
</dbReference>
<dbReference type="PANTHER" id="PTHR46325:SF21">
    <property type="entry name" value="GENOME ASSEMBLY, CHROMOSOME: A08"/>
    <property type="match status" value="1"/>
</dbReference>
<feature type="compositionally biased region" description="Basic residues" evidence="1">
    <location>
        <begin position="128"/>
        <end position="137"/>
    </location>
</feature>
<evidence type="ECO:0000313" key="3">
    <source>
        <dbReference type="Proteomes" id="UP000504610"/>
    </source>
</evidence>
<dbReference type="SMART" id="SM00285">
    <property type="entry name" value="PBD"/>
    <property type="match status" value="1"/>
</dbReference>
<name>A0A6J0LPZ2_RAPSA</name>
<dbReference type="Pfam" id="PF00786">
    <property type="entry name" value="PBD"/>
    <property type="match status" value="1"/>
</dbReference>
<evidence type="ECO:0000256" key="1">
    <source>
        <dbReference type="SAM" id="MobiDB-lite"/>
    </source>
</evidence>
<dbReference type="GeneID" id="108832447"/>
<dbReference type="KEGG" id="rsz:108832447"/>
<dbReference type="PROSITE" id="PS50108">
    <property type="entry name" value="CRIB"/>
    <property type="match status" value="1"/>
</dbReference>
<feature type="compositionally biased region" description="Basic residues" evidence="1">
    <location>
        <begin position="173"/>
        <end position="186"/>
    </location>
</feature>
<protein>
    <submittedName>
        <fullName evidence="4">CRIB domain-containing protein RIC3-like</fullName>
    </submittedName>
</protein>
<organism evidence="3 4">
    <name type="scientific">Raphanus sativus</name>
    <name type="common">Radish</name>
    <name type="synonym">Raphanus raphanistrum var. sativus</name>
    <dbReference type="NCBI Taxonomy" id="3726"/>
    <lineage>
        <taxon>Eukaryota</taxon>
        <taxon>Viridiplantae</taxon>
        <taxon>Streptophyta</taxon>
        <taxon>Embryophyta</taxon>
        <taxon>Tracheophyta</taxon>
        <taxon>Spermatophyta</taxon>
        <taxon>Magnoliopsida</taxon>
        <taxon>eudicotyledons</taxon>
        <taxon>Gunneridae</taxon>
        <taxon>Pentapetalae</taxon>
        <taxon>rosids</taxon>
        <taxon>malvids</taxon>
        <taxon>Brassicales</taxon>
        <taxon>Brassicaceae</taxon>
        <taxon>Brassiceae</taxon>
        <taxon>Raphanus</taxon>
    </lineage>
</organism>
<proteinExistence type="predicted"/>
<dbReference type="CDD" id="cd00132">
    <property type="entry name" value="CRIB"/>
    <property type="match status" value="1"/>
</dbReference>
<sequence length="222" mass="24307">MTTTTGVKGFFKGLRHITQIFEEGKDRDIQIGFPTDVKHVAHIGSDGPASNAPSWMSDFNSQGNENAQVVSRRDANNNPTGEGVGLQELLPPPDKTKHKKTRRKSESHHGSPPRRNSNVLPSELVPRPSRRHHRSRHASLDSSNDPSLRRRRVIVSANDEEGSNHLSDSSSASHRKSSSSRHRKVKGSGGGEVSGRKTKAKPEKSTVQSDGICNDNNTSDKD</sequence>
<dbReference type="Proteomes" id="UP000504610">
    <property type="component" value="Chromosome 2"/>
</dbReference>
<dbReference type="InterPro" id="IPR000095">
    <property type="entry name" value="CRIB_dom"/>
</dbReference>
<feature type="domain" description="CRIB" evidence="2">
    <location>
        <begin position="31"/>
        <end position="44"/>
    </location>
</feature>
<feature type="compositionally biased region" description="Polar residues" evidence="1">
    <location>
        <begin position="51"/>
        <end position="69"/>
    </location>
</feature>
<keyword evidence="3" id="KW-1185">Reference proteome</keyword>
<feature type="compositionally biased region" description="Polar residues" evidence="1">
    <location>
        <begin position="205"/>
        <end position="222"/>
    </location>
</feature>
<dbReference type="AlphaFoldDB" id="A0A6J0LPZ2"/>
<feature type="compositionally biased region" description="Basic residues" evidence="1">
    <location>
        <begin position="96"/>
        <end position="106"/>
    </location>
</feature>
<evidence type="ECO:0000313" key="4">
    <source>
        <dbReference type="RefSeq" id="XP_018461436.1"/>
    </source>
</evidence>
<accession>A0A6J0LPZ2</accession>
<reference evidence="3" key="1">
    <citation type="journal article" date="2019" name="Database">
        <title>The radish genome database (RadishGD): an integrated information resource for radish genomics.</title>
        <authorList>
            <person name="Yu H.J."/>
            <person name="Baek S."/>
            <person name="Lee Y.J."/>
            <person name="Cho A."/>
            <person name="Mun J.H."/>
        </authorList>
    </citation>
    <scope>NUCLEOTIDE SEQUENCE [LARGE SCALE GENOMIC DNA]</scope>
    <source>
        <strain evidence="3">cv. WK10039</strain>
    </source>
</reference>
<reference evidence="4" key="2">
    <citation type="submission" date="2025-08" db="UniProtKB">
        <authorList>
            <consortium name="RefSeq"/>
        </authorList>
    </citation>
    <scope>IDENTIFICATION</scope>
    <source>
        <tissue evidence="4">Leaf</tissue>
    </source>
</reference>
<feature type="region of interest" description="Disordered" evidence="1">
    <location>
        <begin position="42"/>
        <end position="222"/>
    </location>
</feature>